<evidence type="ECO:0000313" key="2">
    <source>
        <dbReference type="Proteomes" id="UP000308671"/>
    </source>
</evidence>
<gene>
    <name evidence="1" type="ORF">BGAL_0169g00230</name>
</gene>
<protein>
    <submittedName>
        <fullName evidence="1">Uncharacterized protein</fullName>
    </submittedName>
</protein>
<dbReference type="AlphaFoldDB" id="A0A4S8QZI0"/>
<reference evidence="1 2" key="1">
    <citation type="submission" date="2017-12" db="EMBL/GenBank/DDBJ databases">
        <title>Comparative genomics of Botrytis spp.</title>
        <authorList>
            <person name="Valero-Jimenez C.A."/>
            <person name="Tapia P."/>
            <person name="Veloso J."/>
            <person name="Silva-Moreno E."/>
            <person name="Staats M."/>
            <person name="Valdes J.H."/>
            <person name="Van Kan J.A.L."/>
        </authorList>
    </citation>
    <scope>NUCLEOTIDE SEQUENCE [LARGE SCALE GENOMIC DNA]</scope>
    <source>
        <strain evidence="1 2">MUCL435</strain>
    </source>
</reference>
<dbReference type="Proteomes" id="UP000308671">
    <property type="component" value="Unassembled WGS sequence"/>
</dbReference>
<keyword evidence="2" id="KW-1185">Reference proteome</keyword>
<dbReference type="OrthoDB" id="194358at2759"/>
<organism evidence="1 2">
    <name type="scientific">Botrytis galanthina</name>
    <dbReference type="NCBI Taxonomy" id="278940"/>
    <lineage>
        <taxon>Eukaryota</taxon>
        <taxon>Fungi</taxon>
        <taxon>Dikarya</taxon>
        <taxon>Ascomycota</taxon>
        <taxon>Pezizomycotina</taxon>
        <taxon>Leotiomycetes</taxon>
        <taxon>Helotiales</taxon>
        <taxon>Sclerotiniaceae</taxon>
        <taxon>Botrytis</taxon>
    </lineage>
</organism>
<sequence length="181" mass="19997">MVTLHNNSDEGSLRLNSLLREKHSGTLTFCKLLSGHREALYTEPRDKIYGLVGLAADTIGFHIDYNQSPIEVWVDKLEFIISDGGLSSGIIISAEGFVEIFGLKGHFVGCIVAVGSSPLDTVLNMQNADQWGSEFFQNPPNGLGEAHREKDDLIQRILESNNSELETIPFSHMISVLKRVV</sequence>
<evidence type="ECO:0000313" key="1">
    <source>
        <dbReference type="EMBL" id="THV50011.1"/>
    </source>
</evidence>
<name>A0A4S8QZI0_9HELO</name>
<accession>A0A4S8QZI0</accession>
<proteinExistence type="predicted"/>
<dbReference type="EMBL" id="PQXL01000169">
    <property type="protein sequence ID" value="THV50011.1"/>
    <property type="molecule type" value="Genomic_DNA"/>
</dbReference>
<comment type="caution">
    <text evidence="1">The sequence shown here is derived from an EMBL/GenBank/DDBJ whole genome shotgun (WGS) entry which is preliminary data.</text>
</comment>